<organism evidence="2 3">
    <name type="scientific">Exiguobacterium oxidotolerans</name>
    <dbReference type="NCBI Taxonomy" id="223958"/>
    <lineage>
        <taxon>Bacteria</taxon>
        <taxon>Bacillati</taxon>
        <taxon>Bacillota</taxon>
        <taxon>Bacilli</taxon>
        <taxon>Bacillales</taxon>
        <taxon>Bacillales Family XII. Incertae Sedis</taxon>
        <taxon>Exiguobacterium</taxon>
    </lineage>
</organism>
<dbReference type="RefSeq" id="WP_159173626.1">
    <property type="nucleotide sequence ID" value="NZ_LR732312.1"/>
</dbReference>
<gene>
    <name evidence="2" type="primary">ymaE</name>
    <name evidence="2" type="ORF">EXIGUO9Y_330068</name>
</gene>
<dbReference type="SMART" id="SM00849">
    <property type="entry name" value="Lactamase_B"/>
    <property type="match status" value="1"/>
</dbReference>
<dbReference type="Gene3D" id="3.60.15.10">
    <property type="entry name" value="Ribonuclease Z/Hydroxyacylglutathione hydrolase-like"/>
    <property type="match status" value="1"/>
</dbReference>
<keyword evidence="2" id="KW-0378">Hydrolase</keyword>
<evidence type="ECO:0000259" key="1">
    <source>
        <dbReference type="SMART" id="SM00849"/>
    </source>
</evidence>
<reference evidence="2 3" key="1">
    <citation type="submission" date="2019-10" db="EMBL/GenBank/DDBJ databases">
        <authorList>
            <person name="Karimi E."/>
        </authorList>
    </citation>
    <scope>NUCLEOTIDE SEQUENCE [LARGE SCALE GENOMIC DNA]</scope>
    <source>
        <strain evidence="2">Exiguobacterium sp. 9Y</strain>
    </source>
</reference>
<dbReference type="InterPro" id="IPR036866">
    <property type="entry name" value="RibonucZ/Hydroxyglut_hydro"/>
</dbReference>
<dbReference type="PANTHER" id="PTHR36839:SF1">
    <property type="entry name" value="METALLO-BETA-LACTAMASE FAMILY PROTEIN (AFU_ORTHOLOGUE AFUA_5G12770)"/>
    <property type="match status" value="1"/>
</dbReference>
<feature type="domain" description="Metallo-beta-lactamase" evidence="1">
    <location>
        <begin position="75"/>
        <end position="255"/>
    </location>
</feature>
<proteinExistence type="predicted"/>
<dbReference type="EMBL" id="CABWKQ010000027">
    <property type="protein sequence ID" value="VWX37644.1"/>
    <property type="molecule type" value="Genomic_DNA"/>
</dbReference>
<accession>A0A653IFT4</accession>
<dbReference type="AlphaFoldDB" id="A0A653IFT4"/>
<name>A0A653IFT4_9BACL</name>
<dbReference type="InterPro" id="IPR001279">
    <property type="entry name" value="Metallo-B-lactamas"/>
</dbReference>
<dbReference type="Proteomes" id="UP000439752">
    <property type="component" value="Unassembled WGS sequence"/>
</dbReference>
<evidence type="ECO:0000313" key="3">
    <source>
        <dbReference type="Proteomes" id="UP000439752"/>
    </source>
</evidence>
<evidence type="ECO:0000313" key="2">
    <source>
        <dbReference type="EMBL" id="VWX37644.1"/>
    </source>
</evidence>
<dbReference type="PANTHER" id="PTHR36839">
    <property type="entry name" value="METALLO-BETA-LACTAMASE FAMILY PROTEIN (AFU_ORTHOLOGUE AFUA_5G12770)"/>
    <property type="match status" value="1"/>
</dbReference>
<dbReference type="GO" id="GO:0016787">
    <property type="term" value="F:hydrolase activity"/>
    <property type="evidence" value="ECO:0007669"/>
    <property type="project" value="UniProtKB-KW"/>
</dbReference>
<sequence length="271" mass="30113">MSYWICTTCGVQTDAVEVQPSTCRICSDERQYVNPDGQSWTTREAMVASGNYRTTVTPEQPRLMSLVTSPQFGIGQTAYLVAGAKRLLWDCITYLDQTVIDEINQQGGLDAIALSHPHYYATQVDWAEAFGVPIYIHQADEQWVTRPSDRIIFWSGDRLELAEDLILHRIGGHFDGATVLEWTQGDTGRGVLLTGDIVRVVAERAWVSFMYSYPNLIPLPATTVAQMASQLSTLSFNQLYDAFHRIVENDAAGAVARSATRYIDALGGTHD</sequence>
<dbReference type="SUPFAM" id="SSF56281">
    <property type="entry name" value="Metallo-hydrolase/oxidoreductase"/>
    <property type="match status" value="1"/>
</dbReference>
<protein>
    <submittedName>
        <fullName evidence="2">Putative hydrolase</fullName>
    </submittedName>
</protein>
<keyword evidence="3" id="KW-1185">Reference proteome</keyword>